<dbReference type="Proteomes" id="UP000324222">
    <property type="component" value="Unassembled WGS sequence"/>
</dbReference>
<comment type="caution">
    <text evidence="2">The sequence shown here is derived from an EMBL/GenBank/DDBJ whole genome shotgun (WGS) entry which is preliminary data.</text>
</comment>
<dbReference type="AlphaFoldDB" id="A0A5B7E094"/>
<proteinExistence type="predicted"/>
<feature type="region of interest" description="Disordered" evidence="1">
    <location>
        <begin position="1"/>
        <end position="64"/>
    </location>
</feature>
<feature type="compositionally biased region" description="Polar residues" evidence="1">
    <location>
        <begin position="34"/>
        <end position="50"/>
    </location>
</feature>
<feature type="compositionally biased region" description="Basic residues" evidence="1">
    <location>
        <begin position="54"/>
        <end position="64"/>
    </location>
</feature>
<accession>A0A5B7E094</accession>
<sequence length="64" mass="6938">MTITSRHVLDSQRGVSHHFSSSPSDVVVFRHEATPSSLSSGHAPTTTNISPLKLHSRSHHGARI</sequence>
<organism evidence="2 3">
    <name type="scientific">Portunus trituberculatus</name>
    <name type="common">Swimming crab</name>
    <name type="synonym">Neptunus trituberculatus</name>
    <dbReference type="NCBI Taxonomy" id="210409"/>
    <lineage>
        <taxon>Eukaryota</taxon>
        <taxon>Metazoa</taxon>
        <taxon>Ecdysozoa</taxon>
        <taxon>Arthropoda</taxon>
        <taxon>Crustacea</taxon>
        <taxon>Multicrustacea</taxon>
        <taxon>Malacostraca</taxon>
        <taxon>Eumalacostraca</taxon>
        <taxon>Eucarida</taxon>
        <taxon>Decapoda</taxon>
        <taxon>Pleocyemata</taxon>
        <taxon>Brachyura</taxon>
        <taxon>Eubrachyura</taxon>
        <taxon>Portunoidea</taxon>
        <taxon>Portunidae</taxon>
        <taxon>Portuninae</taxon>
        <taxon>Portunus</taxon>
    </lineage>
</organism>
<evidence type="ECO:0000256" key="1">
    <source>
        <dbReference type="SAM" id="MobiDB-lite"/>
    </source>
</evidence>
<evidence type="ECO:0000313" key="3">
    <source>
        <dbReference type="Proteomes" id="UP000324222"/>
    </source>
</evidence>
<keyword evidence="3" id="KW-1185">Reference proteome</keyword>
<reference evidence="2 3" key="1">
    <citation type="submission" date="2019-05" db="EMBL/GenBank/DDBJ databases">
        <title>Another draft genome of Portunus trituberculatus and its Hox gene families provides insights of decapod evolution.</title>
        <authorList>
            <person name="Jeong J.-H."/>
            <person name="Song I."/>
            <person name="Kim S."/>
            <person name="Choi T."/>
            <person name="Kim D."/>
            <person name="Ryu S."/>
            <person name="Kim W."/>
        </authorList>
    </citation>
    <scope>NUCLEOTIDE SEQUENCE [LARGE SCALE GENOMIC DNA]</scope>
    <source>
        <tissue evidence="2">Muscle</tissue>
    </source>
</reference>
<evidence type="ECO:0000313" key="2">
    <source>
        <dbReference type="EMBL" id="MPC26613.1"/>
    </source>
</evidence>
<protein>
    <submittedName>
        <fullName evidence="2">Uncharacterized protein</fullName>
    </submittedName>
</protein>
<name>A0A5B7E094_PORTR</name>
<gene>
    <name evidence="2" type="ORF">E2C01_019758</name>
</gene>
<dbReference type="EMBL" id="VSRR010001622">
    <property type="protein sequence ID" value="MPC26613.1"/>
    <property type="molecule type" value="Genomic_DNA"/>
</dbReference>